<feature type="compositionally biased region" description="Polar residues" evidence="1">
    <location>
        <begin position="76"/>
        <end position="100"/>
    </location>
</feature>
<sequence>MKYDSIECRPIIYITQEAAGCVSTIEDRLRVIRSNESVVGVSNDSVIPSNSNVDTSTCNKSMSSNSGEVVAAGNISPPSSVDQSSNVAQATDGINNSSIKNRGALNSDGKSLAVKKESTNNLSETMCILP</sequence>
<accession>A0A818XTQ4</accession>
<dbReference type="Proteomes" id="UP000663838">
    <property type="component" value="Unassembled WGS sequence"/>
</dbReference>
<feature type="compositionally biased region" description="Polar residues" evidence="1">
    <location>
        <begin position="43"/>
        <end position="67"/>
    </location>
</feature>
<reference evidence="2" key="1">
    <citation type="submission" date="2021-02" db="EMBL/GenBank/DDBJ databases">
        <authorList>
            <person name="Nowell W R."/>
        </authorList>
    </citation>
    <scope>NUCLEOTIDE SEQUENCE</scope>
</reference>
<feature type="region of interest" description="Disordered" evidence="1">
    <location>
        <begin position="43"/>
        <end position="111"/>
    </location>
</feature>
<evidence type="ECO:0000256" key="1">
    <source>
        <dbReference type="SAM" id="MobiDB-lite"/>
    </source>
</evidence>
<evidence type="ECO:0000313" key="4">
    <source>
        <dbReference type="Proteomes" id="UP000663865"/>
    </source>
</evidence>
<gene>
    <name evidence="2" type="ORF">KIK155_LOCUS29294</name>
    <name evidence="3" type="ORF">TOA249_LOCUS31445</name>
</gene>
<dbReference type="EMBL" id="CAJNYV010005451">
    <property type="protein sequence ID" value="CAF3743596.1"/>
    <property type="molecule type" value="Genomic_DNA"/>
</dbReference>
<protein>
    <submittedName>
        <fullName evidence="2">Uncharacterized protein</fullName>
    </submittedName>
</protein>
<comment type="caution">
    <text evidence="2">The sequence shown here is derived from an EMBL/GenBank/DDBJ whole genome shotgun (WGS) entry which is preliminary data.</text>
</comment>
<dbReference type="EMBL" id="CAJOBS010006339">
    <property type="protein sequence ID" value="CAF4911791.1"/>
    <property type="molecule type" value="Genomic_DNA"/>
</dbReference>
<organism evidence="2 4">
    <name type="scientific">Rotaria socialis</name>
    <dbReference type="NCBI Taxonomy" id="392032"/>
    <lineage>
        <taxon>Eukaryota</taxon>
        <taxon>Metazoa</taxon>
        <taxon>Spiralia</taxon>
        <taxon>Gnathifera</taxon>
        <taxon>Rotifera</taxon>
        <taxon>Eurotatoria</taxon>
        <taxon>Bdelloidea</taxon>
        <taxon>Philodinida</taxon>
        <taxon>Philodinidae</taxon>
        <taxon>Rotaria</taxon>
    </lineage>
</organism>
<name>A0A818XTQ4_9BILA</name>
<dbReference type="Proteomes" id="UP000663865">
    <property type="component" value="Unassembled WGS sequence"/>
</dbReference>
<dbReference type="AlphaFoldDB" id="A0A818XTQ4"/>
<evidence type="ECO:0000313" key="3">
    <source>
        <dbReference type="EMBL" id="CAF4911791.1"/>
    </source>
</evidence>
<proteinExistence type="predicted"/>
<evidence type="ECO:0000313" key="2">
    <source>
        <dbReference type="EMBL" id="CAF3743596.1"/>
    </source>
</evidence>